<keyword evidence="1" id="KW-1133">Transmembrane helix</keyword>
<gene>
    <name evidence="3" type="ORF">H6P81_005288</name>
</gene>
<evidence type="ECO:0000256" key="1">
    <source>
        <dbReference type="SAM" id="Phobius"/>
    </source>
</evidence>
<dbReference type="EMBL" id="JAINDJ010000003">
    <property type="protein sequence ID" value="KAG9452384.1"/>
    <property type="molecule type" value="Genomic_DNA"/>
</dbReference>
<dbReference type="Pfam" id="PF01569">
    <property type="entry name" value="PAP2"/>
    <property type="match status" value="1"/>
</dbReference>
<dbReference type="GO" id="GO:0042392">
    <property type="term" value="F:sphingosine-1-phosphate phosphatase activity"/>
    <property type="evidence" value="ECO:0007669"/>
    <property type="project" value="TreeGrafter"/>
</dbReference>
<dbReference type="SUPFAM" id="SSF48317">
    <property type="entry name" value="Acid phosphatase/Vanadium-dependent haloperoxidase"/>
    <property type="match status" value="1"/>
</dbReference>
<dbReference type="InterPro" id="IPR036938">
    <property type="entry name" value="PAP2/HPO_sf"/>
</dbReference>
<name>A0AAV7EUR6_ARIFI</name>
<evidence type="ECO:0000259" key="2">
    <source>
        <dbReference type="Pfam" id="PF01569"/>
    </source>
</evidence>
<dbReference type="AlphaFoldDB" id="A0AAV7EUR6"/>
<feature type="domain" description="Phosphatidic acid phosphatase type 2/haloperoxidase" evidence="2">
    <location>
        <begin position="80"/>
        <end position="148"/>
    </location>
</feature>
<accession>A0AAV7EUR6</accession>
<dbReference type="PANTHER" id="PTHR14969:SF13">
    <property type="entry name" value="AT30094P"/>
    <property type="match status" value="1"/>
</dbReference>
<evidence type="ECO:0000313" key="4">
    <source>
        <dbReference type="Proteomes" id="UP000825729"/>
    </source>
</evidence>
<dbReference type="InterPro" id="IPR000326">
    <property type="entry name" value="PAP2/HPO"/>
</dbReference>
<feature type="transmembrane region" description="Helical" evidence="1">
    <location>
        <begin position="79"/>
        <end position="101"/>
    </location>
</feature>
<keyword evidence="1" id="KW-0812">Transmembrane</keyword>
<sequence length="182" mass="20536">MGKAKQQAVVVVPFASKSPSILNRLVSLDAELSLLFYNAFQFCPRFLLKALEISGDGRLWFPIPVAFFFSSKSPHLRPLLLFVFLSCLFDLLVVGSIKVLVRRPRPVYNKGMHLVFSADHWSFPSGHSSRVFLIATCLYLSLDSLIEAAKGFNHSGWEFSDGFQWPYNILELLSNTNVGCCW</sequence>
<dbReference type="Proteomes" id="UP000825729">
    <property type="component" value="Unassembled WGS sequence"/>
</dbReference>
<keyword evidence="4" id="KW-1185">Reference proteome</keyword>
<keyword evidence="1" id="KW-0472">Membrane</keyword>
<reference evidence="3 4" key="1">
    <citation type="submission" date="2021-07" db="EMBL/GenBank/DDBJ databases">
        <title>The Aristolochia fimbriata genome: insights into angiosperm evolution, floral development and chemical biosynthesis.</title>
        <authorList>
            <person name="Jiao Y."/>
        </authorList>
    </citation>
    <scope>NUCLEOTIDE SEQUENCE [LARGE SCALE GENOMIC DNA]</scope>
    <source>
        <strain evidence="3">IBCAS-2021</strain>
        <tissue evidence="3">Leaf</tissue>
    </source>
</reference>
<proteinExistence type="predicted"/>
<evidence type="ECO:0000313" key="3">
    <source>
        <dbReference type="EMBL" id="KAG9452384.1"/>
    </source>
</evidence>
<organism evidence="3 4">
    <name type="scientific">Aristolochia fimbriata</name>
    <name type="common">White veined hardy Dutchman's pipe vine</name>
    <dbReference type="NCBI Taxonomy" id="158543"/>
    <lineage>
        <taxon>Eukaryota</taxon>
        <taxon>Viridiplantae</taxon>
        <taxon>Streptophyta</taxon>
        <taxon>Embryophyta</taxon>
        <taxon>Tracheophyta</taxon>
        <taxon>Spermatophyta</taxon>
        <taxon>Magnoliopsida</taxon>
        <taxon>Magnoliidae</taxon>
        <taxon>Piperales</taxon>
        <taxon>Aristolochiaceae</taxon>
        <taxon>Aristolochia</taxon>
    </lineage>
</organism>
<protein>
    <recommendedName>
        <fullName evidence="2">Phosphatidic acid phosphatase type 2/haloperoxidase domain-containing protein</fullName>
    </recommendedName>
</protein>
<dbReference type="PANTHER" id="PTHR14969">
    <property type="entry name" value="SPHINGOSINE-1-PHOSPHATE PHOSPHOHYDROLASE"/>
    <property type="match status" value="1"/>
</dbReference>
<comment type="caution">
    <text evidence="3">The sequence shown here is derived from an EMBL/GenBank/DDBJ whole genome shotgun (WGS) entry which is preliminary data.</text>
</comment>